<reference evidence="2" key="1">
    <citation type="journal article" date="2019" name="Int. J. Syst. Evol. Microbiol.">
        <title>The Global Catalogue of Microorganisms (GCM) 10K type strain sequencing project: providing services to taxonomists for standard genome sequencing and annotation.</title>
        <authorList>
            <consortium name="The Broad Institute Genomics Platform"/>
            <consortium name="The Broad Institute Genome Sequencing Center for Infectious Disease"/>
            <person name="Wu L."/>
            <person name="Ma J."/>
        </authorList>
    </citation>
    <scope>NUCLEOTIDE SEQUENCE [LARGE SCALE GENOMIC DNA]</scope>
    <source>
        <strain evidence="2">JCM 17106</strain>
    </source>
</reference>
<evidence type="ECO:0000313" key="1">
    <source>
        <dbReference type="EMBL" id="GAA3509306.1"/>
    </source>
</evidence>
<evidence type="ECO:0000313" key="2">
    <source>
        <dbReference type="Proteomes" id="UP001500459"/>
    </source>
</evidence>
<accession>A0ABP6UL99</accession>
<dbReference type="EMBL" id="BAABCW010000008">
    <property type="protein sequence ID" value="GAA3509306.1"/>
    <property type="molecule type" value="Genomic_DNA"/>
</dbReference>
<protein>
    <submittedName>
        <fullName evidence="1">Uncharacterized protein</fullName>
    </submittedName>
</protein>
<comment type="caution">
    <text evidence="1">The sequence shown here is derived from an EMBL/GenBank/DDBJ whole genome shotgun (WGS) entry which is preliminary data.</text>
</comment>
<organism evidence="1 2">
    <name type="scientific">Aquimarina addita</name>
    <dbReference type="NCBI Taxonomy" id="870485"/>
    <lineage>
        <taxon>Bacteria</taxon>
        <taxon>Pseudomonadati</taxon>
        <taxon>Bacteroidota</taxon>
        <taxon>Flavobacteriia</taxon>
        <taxon>Flavobacteriales</taxon>
        <taxon>Flavobacteriaceae</taxon>
        <taxon>Aquimarina</taxon>
    </lineage>
</organism>
<dbReference type="Proteomes" id="UP001500459">
    <property type="component" value="Unassembled WGS sequence"/>
</dbReference>
<proteinExistence type="predicted"/>
<name>A0ABP6UL99_9FLAO</name>
<gene>
    <name evidence="1" type="ORF">GCM10022393_22010</name>
</gene>
<keyword evidence="2" id="KW-1185">Reference proteome</keyword>
<sequence>MGIKEVYKVKEMKKSIILGLVSFLVGGKKYRIASTALKVGYLGYKYLKVKRNKHTTA</sequence>